<name>F0F280_9NEIS</name>
<dbReference type="InterPro" id="IPR051158">
    <property type="entry name" value="Metallophosphoesterase_sf"/>
</dbReference>
<dbReference type="Proteomes" id="UP000004088">
    <property type="component" value="Unassembled WGS sequence"/>
</dbReference>
<comment type="caution">
    <text evidence="3">The sequence shown here is derived from an EMBL/GenBank/DDBJ whole genome shotgun (WGS) entry which is preliminary data.</text>
</comment>
<sequence length="365" mass="40982">MKLFSIVPLLVMQGLIYFLTRWLFWQFAVQSPKARRWIVAGCFAFGNGLMLSALLSWSHTLFRFGALWLVFLLYVVFTGAIIGFCHHTLKLIFKQPARYTRVLRIASPLILISFFAVSVYNAYTPVVRHAKITIGKPLAKPVRIGMAADLHLGILVGGRQLDKLADIMNREKVDMILLPGDIMDDNTDVYDSEHMKPHFARLRAPMGVFATLGNHDMFSRDPISHAIQDAGITVLSDQAALVDNQIWVVGRPDQLIGQRMETADLLRAAQVDTSQPVFLLDHRPDDVLAHTKLPIDVQVSGHVHNGQIFPANLLVRFLNRLPYGYEKIGNGHFFVTSGYGFWGVPLRLGSQSEVWIIDVEGTPAR</sequence>
<organism evidence="3 4">
    <name type="scientific">Kingella denitrificans ATCC 33394</name>
    <dbReference type="NCBI Taxonomy" id="888741"/>
    <lineage>
        <taxon>Bacteria</taxon>
        <taxon>Pseudomonadati</taxon>
        <taxon>Pseudomonadota</taxon>
        <taxon>Betaproteobacteria</taxon>
        <taxon>Neisseriales</taxon>
        <taxon>Neisseriaceae</taxon>
        <taxon>Kingella</taxon>
    </lineage>
</organism>
<proteinExistence type="predicted"/>
<gene>
    <name evidence="3" type="ORF">HMPREF9098_2215</name>
</gene>
<evidence type="ECO:0000259" key="2">
    <source>
        <dbReference type="Pfam" id="PF00149"/>
    </source>
</evidence>
<feature type="transmembrane region" description="Helical" evidence="1">
    <location>
        <begin position="37"/>
        <end position="58"/>
    </location>
</feature>
<dbReference type="Gene3D" id="3.60.21.10">
    <property type="match status" value="1"/>
</dbReference>
<feature type="transmembrane region" description="Helical" evidence="1">
    <location>
        <begin position="64"/>
        <end position="84"/>
    </location>
</feature>
<dbReference type="GO" id="GO:0016787">
    <property type="term" value="F:hydrolase activity"/>
    <property type="evidence" value="ECO:0007669"/>
    <property type="project" value="InterPro"/>
</dbReference>
<keyword evidence="1" id="KW-0812">Transmembrane</keyword>
<dbReference type="Pfam" id="PF00149">
    <property type="entry name" value="Metallophos"/>
    <property type="match status" value="1"/>
</dbReference>
<dbReference type="InterPro" id="IPR004843">
    <property type="entry name" value="Calcineurin-like_PHP"/>
</dbReference>
<reference evidence="3 4" key="1">
    <citation type="submission" date="2011-01" db="EMBL/GenBank/DDBJ databases">
        <authorList>
            <person name="Muzny D."/>
            <person name="Qin X."/>
            <person name="Deng J."/>
            <person name="Jiang H."/>
            <person name="Liu Y."/>
            <person name="Qu J."/>
            <person name="Song X.-Z."/>
            <person name="Zhang L."/>
            <person name="Thornton R."/>
            <person name="Coyle M."/>
            <person name="Francisco L."/>
            <person name="Jackson L."/>
            <person name="Javaid M."/>
            <person name="Korchina V."/>
            <person name="Kovar C."/>
            <person name="Mata R."/>
            <person name="Mathew T."/>
            <person name="Ngo R."/>
            <person name="Nguyen L."/>
            <person name="Nguyen N."/>
            <person name="Okwuonu G."/>
            <person name="Ongeri F."/>
            <person name="Pham C."/>
            <person name="Simmons D."/>
            <person name="Wilczek-Boney K."/>
            <person name="Hale W."/>
            <person name="Jakkamsetti A."/>
            <person name="Pham P."/>
            <person name="Ruth R."/>
            <person name="San Lucas F."/>
            <person name="Warren J."/>
            <person name="Zhang J."/>
            <person name="Zhao Z."/>
            <person name="Zhou C."/>
            <person name="Zhu D."/>
            <person name="Lee S."/>
            <person name="Bess C."/>
            <person name="Blankenburg K."/>
            <person name="Forbes L."/>
            <person name="Fu Q."/>
            <person name="Gubbala S."/>
            <person name="Hirani K."/>
            <person name="Jayaseelan J.C."/>
            <person name="Lara F."/>
            <person name="Munidasa M."/>
            <person name="Palculict T."/>
            <person name="Patil S."/>
            <person name="Pu L.-L."/>
            <person name="Saada N."/>
            <person name="Tang L."/>
            <person name="Weissenberger G."/>
            <person name="Zhu Y."/>
            <person name="Hemphill L."/>
            <person name="Shang Y."/>
            <person name="Youmans B."/>
            <person name="Ayvaz T."/>
            <person name="Ross M."/>
            <person name="Santibanez J."/>
            <person name="Aqrawi P."/>
            <person name="Gross S."/>
            <person name="Joshi V."/>
            <person name="Fowler G."/>
            <person name="Nazareth L."/>
            <person name="Reid J."/>
            <person name="Worley K."/>
            <person name="Petrosino J."/>
            <person name="Highlander S."/>
            <person name="Gibbs R."/>
        </authorList>
    </citation>
    <scope>NUCLEOTIDE SEQUENCE [LARGE SCALE GENOMIC DNA]</scope>
    <source>
        <strain evidence="3 4">ATCC 33394</strain>
    </source>
</reference>
<feature type="transmembrane region" description="Helical" evidence="1">
    <location>
        <begin position="105"/>
        <end position="123"/>
    </location>
</feature>
<evidence type="ECO:0000313" key="4">
    <source>
        <dbReference type="Proteomes" id="UP000004088"/>
    </source>
</evidence>
<dbReference type="SUPFAM" id="SSF56300">
    <property type="entry name" value="Metallo-dependent phosphatases"/>
    <property type="match status" value="1"/>
</dbReference>
<evidence type="ECO:0000313" key="3">
    <source>
        <dbReference type="EMBL" id="EGC16380.1"/>
    </source>
</evidence>
<keyword evidence="1" id="KW-0472">Membrane</keyword>
<accession>F0F280</accession>
<feature type="transmembrane region" description="Helical" evidence="1">
    <location>
        <begin position="6"/>
        <end position="25"/>
    </location>
</feature>
<feature type="domain" description="Calcineurin-like phosphoesterase" evidence="2">
    <location>
        <begin position="143"/>
        <end position="305"/>
    </location>
</feature>
<evidence type="ECO:0000256" key="1">
    <source>
        <dbReference type="SAM" id="Phobius"/>
    </source>
</evidence>
<dbReference type="EMBL" id="AEWV01000042">
    <property type="protein sequence ID" value="EGC16380.1"/>
    <property type="molecule type" value="Genomic_DNA"/>
</dbReference>
<keyword evidence="1" id="KW-1133">Transmembrane helix</keyword>
<dbReference type="InterPro" id="IPR029052">
    <property type="entry name" value="Metallo-depent_PP-like"/>
</dbReference>
<keyword evidence="4" id="KW-1185">Reference proteome</keyword>
<dbReference type="AlphaFoldDB" id="F0F280"/>
<dbReference type="PANTHER" id="PTHR31302">
    <property type="entry name" value="TRANSMEMBRANE PROTEIN WITH METALLOPHOSPHOESTERASE DOMAIN-RELATED"/>
    <property type="match status" value="1"/>
</dbReference>
<dbReference type="PANTHER" id="PTHR31302:SF0">
    <property type="entry name" value="TRANSMEMBRANE PROTEIN WITH METALLOPHOSPHOESTERASE DOMAIN"/>
    <property type="match status" value="1"/>
</dbReference>
<dbReference type="HOGENOM" id="CLU_025443_0_0_4"/>
<dbReference type="RefSeq" id="WP_003784383.1">
    <property type="nucleotide sequence ID" value="NZ_GL870929.1"/>
</dbReference>
<protein>
    <submittedName>
        <fullName evidence="3">Ser/Thr phosphatase family protein</fullName>
    </submittedName>
</protein>